<name>A0AAV6YD08_9LAMI</name>
<dbReference type="PANTHER" id="PTHR35477:SF1">
    <property type="entry name" value="OS06G0728500 PROTEIN"/>
    <property type="match status" value="1"/>
</dbReference>
<proteinExistence type="predicted"/>
<accession>A0AAV6YD08</accession>
<feature type="region of interest" description="Disordered" evidence="2">
    <location>
        <begin position="30"/>
        <end position="51"/>
    </location>
</feature>
<gene>
    <name evidence="3" type="ORF">BUALT_Bualt01G0073100</name>
</gene>
<keyword evidence="1" id="KW-0175">Coiled coil</keyword>
<dbReference type="Proteomes" id="UP000826271">
    <property type="component" value="Unassembled WGS sequence"/>
</dbReference>
<feature type="coiled-coil region" evidence="1">
    <location>
        <begin position="87"/>
        <end position="114"/>
    </location>
</feature>
<reference evidence="3" key="1">
    <citation type="submission" date="2019-10" db="EMBL/GenBank/DDBJ databases">
        <authorList>
            <person name="Zhang R."/>
            <person name="Pan Y."/>
            <person name="Wang J."/>
            <person name="Ma R."/>
            <person name="Yu S."/>
        </authorList>
    </citation>
    <scope>NUCLEOTIDE SEQUENCE</scope>
    <source>
        <strain evidence="3">LA-IB0</strain>
        <tissue evidence="3">Leaf</tissue>
    </source>
</reference>
<evidence type="ECO:0000256" key="2">
    <source>
        <dbReference type="SAM" id="MobiDB-lite"/>
    </source>
</evidence>
<evidence type="ECO:0000256" key="1">
    <source>
        <dbReference type="SAM" id="Coils"/>
    </source>
</evidence>
<dbReference type="PANTHER" id="PTHR35477">
    <property type="entry name" value="OS06G0728500 PROTEIN"/>
    <property type="match status" value="1"/>
</dbReference>
<dbReference type="EMBL" id="WHWC01000001">
    <property type="protein sequence ID" value="KAG8390337.1"/>
    <property type="molecule type" value="Genomic_DNA"/>
</dbReference>
<organism evidence="3 4">
    <name type="scientific">Buddleja alternifolia</name>
    <dbReference type="NCBI Taxonomy" id="168488"/>
    <lineage>
        <taxon>Eukaryota</taxon>
        <taxon>Viridiplantae</taxon>
        <taxon>Streptophyta</taxon>
        <taxon>Embryophyta</taxon>
        <taxon>Tracheophyta</taxon>
        <taxon>Spermatophyta</taxon>
        <taxon>Magnoliopsida</taxon>
        <taxon>eudicotyledons</taxon>
        <taxon>Gunneridae</taxon>
        <taxon>Pentapetalae</taxon>
        <taxon>asterids</taxon>
        <taxon>lamiids</taxon>
        <taxon>Lamiales</taxon>
        <taxon>Scrophulariaceae</taxon>
        <taxon>Buddlejeae</taxon>
        <taxon>Buddleja</taxon>
    </lineage>
</organism>
<keyword evidence="4" id="KW-1185">Reference proteome</keyword>
<feature type="compositionally biased region" description="Low complexity" evidence="2">
    <location>
        <begin position="40"/>
        <end position="49"/>
    </location>
</feature>
<evidence type="ECO:0000313" key="3">
    <source>
        <dbReference type="EMBL" id="KAG8390337.1"/>
    </source>
</evidence>
<comment type="caution">
    <text evidence="3">The sequence shown here is derived from an EMBL/GenBank/DDBJ whole genome shotgun (WGS) entry which is preliminary data.</text>
</comment>
<protein>
    <submittedName>
        <fullName evidence="3">Uncharacterized protein</fullName>
    </submittedName>
</protein>
<sequence>MQKNMEANTCNVNYLDDDALLPPRKRLLAGLKRQNSDVNSPASSTPTSAGSENDAHLNYLLSSHLSNPSISYEEIVEASRFAAIEAAKVAEAARANAEEKAEKAAKAVAAAKSALELVACLADKEKSVKKNKIKKHVPVEALYNKRKRKTNCRTDEELARNLHRAINSSPRTVKNSSSSCTKSHKLKRLKSNEKGVIGEVDIEGPIKKIDIVTEDLNRSEPDKGDRLRLDNGAGPSKIDRLNLENGEVDKFSESLDSFGKKRGRIKQKKLPLSICSFKDQAGPKKELKPRDSLMPVERTSTWKCQSFKAHKVMQS</sequence>
<dbReference type="AlphaFoldDB" id="A0AAV6YD08"/>
<evidence type="ECO:0000313" key="4">
    <source>
        <dbReference type="Proteomes" id="UP000826271"/>
    </source>
</evidence>